<dbReference type="OrthoDB" id="9810782at2"/>
<keyword evidence="2" id="KW-0004">4Fe-4S</keyword>
<dbReference type="Pfam" id="PF02906">
    <property type="entry name" value="Fe_hyd_lg_C"/>
    <property type="match status" value="1"/>
</dbReference>
<dbReference type="InterPro" id="IPR036010">
    <property type="entry name" value="2Fe-2S_ferredoxin-like_sf"/>
</dbReference>
<dbReference type="InterPro" id="IPR013352">
    <property type="entry name" value="Fe_hydrogenase_subset"/>
</dbReference>
<keyword evidence="4" id="KW-0677">Repeat</keyword>
<gene>
    <name evidence="10" type="primary">hydC</name>
    <name evidence="10" type="ORF">SUTMEG_16540</name>
</gene>
<evidence type="ECO:0000259" key="7">
    <source>
        <dbReference type="PROSITE" id="PS51085"/>
    </source>
</evidence>
<dbReference type="InterPro" id="IPR019574">
    <property type="entry name" value="NADH_UbQ_OxRdtase_Gsu_4Fe4S-bd"/>
</dbReference>
<feature type="domain" description="4Fe-4S ferredoxin-type" evidence="8">
    <location>
        <begin position="141"/>
        <end position="171"/>
    </location>
</feature>
<evidence type="ECO:0000256" key="4">
    <source>
        <dbReference type="ARBA" id="ARBA00022737"/>
    </source>
</evidence>
<dbReference type="Gene3D" id="3.40.50.1780">
    <property type="match status" value="1"/>
</dbReference>
<dbReference type="InterPro" id="IPR001041">
    <property type="entry name" value="2Fe-2S_ferredoxin-type"/>
</dbReference>
<dbReference type="Proteomes" id="UP000271003">
    <property type="component" value="Chromosome"/>
</dbReference>
<keyword evidence="5" id="KW-0408">Iron</keyword>
<dbReference type="PANTHER" id="PTHR11615">
    <property type="entry name" value="NITRATE, FORMATE, IRON DEHYDROGENASE"/>
    <property type="match status" value="1"/>
</dbReference>
<dbReference type="InterPro" id="IPR036991">
    <property type="entry name" value="Fe_hydrogenase_ssu_sf"/>
</dbReference>
<comment type="similarity">
    <text evidence="1">Belongs to the complex I 75 kDa subunit family.</text>
</comment>
<dbReference type="KEGG" id="sutt:SUTMEG_16540"/>
<evidence type="ECO:0000256" key="1">
    <source>
        <dbReference type="ARBA" id="ARBA00005404"/>
    </source>
</evidence>
<dbReference type="SUPFAM" id="SSF54862">
    <property type="entry name" value="4Fe-4S ferredoxins"/>
    <property type="match status" value="1"/>
</dbReference>
<name>A0A2Z6IBA6_9BURK</name>
<dbReference type="PROSITE" id="PS51839">
    <property type="entry name" value="4FE4S_HC3"/>
    <property type="match status" value="1"/>
</dbReference>
<dbReference type="Gene3D" id="4.10.260.20">
    <property type="entry name" value="Iron hydrogenase, small subunit"/>
    <property type="match status" value="1"/>
</dbReference>
<dbReference type="Pfam" id="PF10588">
    <property type="entry name" value="NADH-G_4Fe-4S_3"/>
    <property type="match status" value="1"/>
</dbReference>
<feature type="domain" description="4Fe-4S ferredoxin-type" evidence="8">
    <location>
        <begin position="184"/>
        <end position="213"/>
    </location>
</feature>
<evidence type="ECO:0000256" key="3">
    <source>
        <dbReference type="ARBA" id="ARBA00022723"/>
    </source>
</evidence>
<organism evidence="10 11">
    <name type="scientific">Sutterella megalosphaeroides</name>
    <dbReference type="NCBI Taxonomy" id="2494234"/>
    <lineage>
        <taxon>Bacteria</taxon>
        <taxon>Pseudomonadati</taxon>
        <taxon>Pseudomonadota</taxon>
        <taxon>Betaproteobacteria</taxon>
        <taxon>Burkholderiales</taxon>
        <taxon>Sutterellaceae</taxon>
        <taxon>Sutterella</taxon>
    </lineage>
</organism>
<keyword evidence="6" id="KW-0411">Iron-sulfur</keyword>
<dbReference type="RefSeq" id="WP_120177334.1">
    <property type="nucleotide sequence ID" value="NZ_AP018786.1"/>
</dbReference>
<dbReference type="CDD" id="cd00207">
    <property type="entry name" value="fer2"/>
    <property type="match status" value="1"/>
</dbReference>
<dbReference type="FunFam" id="3.30.70.20:FF:000035">
    <property type="entry name" value="Iron hydrogenase 1"/>
    <property type="match status" value="1"/>
</dbReference>
<sequence>MQIYLNGRPAACREGETVLEVARREGVRIPTLCEFAALNHRPGTCRMCLVDVTTASGRQTLATACTSAVEDGMRVDTRSERVRRARRLQAELLFADHCERCSGCARHGRCELQRAAEETGLDLSRLSGRLTDRTTVDRSAPALVFTADKCIRCLRCVEVCRQVQGVSAITFEGTGCASSVGFDGGLWGDSDRCVQCGQCSLVCPTGAIAVKDETDRFLDYLADPDVVTVVQIAPAVRMAFAEAAGAPAGRNLEGEIVAGLKKLGADFVCDTRWSADVTILEEGTELLHRLEHSEGRVDTMFTSCCPGWINHVEKSHPDLFPHVSSTRSPQAIFGALAKTYLPRVKKLDSAAIRVVSIMPCTAKKDEAARPQLAREGVADVDLVLTVRELERLFRTQGIDPLAIDPAPFDSPFMTEASGAAQLFATTGGVMEAALRTVCALAGSPRALPLRFEPVRGLAGVKEARVETERFGELRVAVVHGLKNLGPVLDCVREGRSPWHFVEVMACPGGCIGGGGTARGDNWTRTLPVRQRMVYEEDDRLAVKRSDENPDVAALYRDYLGRAGSDLAHELLHTDYENRRSAPKPLRFKELETKIKLTDKR</sequence>
<dbReference type="SMART" id="SM00929">
    <property type="entry name" value="NADH-G_4Fe-4S_3"/>
    <property type="match status" value="1"/>
</dbReference>
<dbReference type="NCBIfam" id="TIGR02512">
    <property type="entry name" value="FeFe_hydrog_A"/>
    <property type="match status" value="1"/>
</dbReference>
<dbReference type="InterPro" id="IPR050340">
    <property type="entry name" value="Cytosolic_Fe-S_CAF"/>
</dbReference>
<feature type="domain" description="4Fe-4S His(Cys)3-ligated-type" evidence="9">
    <location>
        <begin position="81"/>
        <end position="120"/>
    </location>
</feature>
<evidence type="ECO:0000256" key="2">
    <source>
        <dbReference type="ARBA" id="ARBA00022485"/>
    </source>
</evidence>
<dbReference type="SMART" id="SM00902">
    <property type="entry name" value="Fe_hyd_SSU"/>
    <property type="match status" value="1"/>
</dbReference>
<accession>A0A2Z6IBA6</accession>
<dbReference type="Pfam" id="PF02256">
    <property type="entry name" value="Fe_hyd_SSU"/>
    <property type="match status" value="1"/>
</dbReference>
<dbReference type="InterPro" id="IPR003149">
    <property type="entry name" value="Fe_hydrogenase_ssu"/>
</dbReference>
<feature type="domain" description="2Fe-2S ferredoxin-type" evidence="7">
    <location>
        <begin position="1"/>
        <end position="81"/>
    </location>
</feature>
<dbReference type="InterPro" id="IPR017896">
    <property type="entry name" value="4Fe4S_Fe-S-bd"/>
</dbReference>
<dbReference type="GO" id="GO:0051539">
    <property type="term" value="F:4 iron, 4 sulfur cluster binding"/>
    <property type="evidence" value="ECO:0007669"/>
    <property type="project" value="UniProtKB-KW"/>
</dbReference>
<evidence type="ECO:0000313" key="10">
    <source>
        <dbReference type="EMBL" id="BBF23763.1"/>
    </source>
</evidence>
<evidence type="ECO:0000256" key="5">
    <source>
        <dbReference type="ARBA" id="ARBA00023004"/>
    </source>
</evidence>
<evidence type="ECO:0000313" key="11">
    <source>
        <dbReference type="Proteomes" id="UP000271003"/>
    </source>
</evidence>
<dbReference type="SUPFAM" id="SSF54292">
    <property type="entry name" value="2Fe-2S ferredoxin-like"/>
    <property type="match status" value="1"/>
</dbReference>
<dbReference type="GO" id="GO:0008901">
    <property type="term" value="F:ferredoxin hydrogenase activity"/>
    <property type="evidence" value="ECO:0007669"/>
    <property type="project" value="InterPro"/>
</dbReference>
<evidence type="ECO:0000259" key="9">
    <source>
        <dbReference type="PROSITE" id="PS51839"/>
    </source>
</evidence>
<reference evidence="10 11" key="1">
    <citation type="journal article" date="2018" name="Int. J. Syst. Evol. Microbiol.">
        <title>Mesosutterella multiformis gen. nov., sp. nov., a member of the family Sutterellaceae and Sutterella megalosphaeroides sp. nov., isolated from human faeces.</title>
        <authorList>
            <person name="Sakamoto M."/>
            <person name="Ikeyama N."/>
            <person name="Kunihiro T."/>
            <person name="Iino T."/>
            <person name="Yuki M."/>
            <person name="Ohkuma M."/>
        </authorList>
    </citation>
    <scope>NUCLEOTIDE SEQUENCE [LARGE SCALE GENOMIC DNA]</scope>
    <source>
        <strain evidence="10 11">6FBBBH3</strain>
    </source>
</reference>
<dbReference type="Gene3D" id="3.30.70.20">
    <property type="match status" value="1"/>
</dbReference>
<dbReference type="Pfam" id="PF00037">
    <property type="entry name" value="Fer4"/>
    <property type="match status" value="1"/>
</dbReference>
<dbReference type="SUPFAM" id="SSF53920">
    <property type="entry name" value="Fe-only hydrogenase"/>
    <property type="match status" value="1"/>
</dbReference>
<dbReference type="PROSITE" id="PS51085">
    <property type="entry name" value="2FE2S_FER_2"/>
    <property type="match status" value="1"/>
</dbReference>
<keyword evidence="3" id="KW-0479">Metal-binding</keyword>
<dbReference type="Pfam" id="PF13510">
    <property type="entry name" value="Fer2_4"/>
    <property type="match status" value="1"/>
</dbReference>
<dbReference type="AlphaFoldDB" id="A0A2Z6IBA6"/>
<dbReference type="Gene3D" id="3.10.20.740">
    <property type="match status" value="1"/>
</dbReference>
<dbReference type="InterPro" id="IPR004108">
    <property type="entry name" value="Fe_hydrogenase_lsu_C"/>
</dbReference>
<dbReference type="EMBL" id="AP018786">
    <property type="protein sequence ID" value="BBF23763.1"/>
    <property type="molecule type" value="Genomic_DNA"/>
</dbReference>
<dbReference type="PROSITE" id="PS51379">
    <property type="entry name" value="4FE4S_FER_2"/>
    <property type="match status" value="2"/>
</dbReference>
<protein>
    <submittedName>
        <fullName evidence="10">(2Fe-2S)-binding protein</fullName>
    </submittedName>
</protein>
<keyword evidence="11" id="KW-1185">Reference proteome</keyword>
<proteinExistence type="inferred from homology"/>
<dbReference type="InterPro" id="IPR009016">
    <property type="entry name" value="Fe_hydrogenase"/>
</dbReference>
<dbReference type="PROSITE" id="PS00198">
    <property type="entry name" value="4FE4S_FER_1"/>
    <property type="match status" value="1"/>
</dbReference>
<dbReference type="Gene3D" id="3.40.950.10">
    <property type="entry name" value="Fe-only Hydrogenase (Larger Subunit), Chain L, domain 3"/>
    <property type="match status" value="1"/>
</dbReference>
<dbReference type="InterPro" id="IPR017900">
    <property type="entry name" value="4Fe4S_Fe_S_CS"/>
</dbReference>
<evidence type="ECO:0000256" key="6">
    <source>
        <dbReference type="ARBA" id="ARBA00023014"/>
    </source>
</evidence>
<evidence type="ECO:0000259" key="8">
    <source>
        <dbReference type="PROSITE" id="PS51379"/>
    </source>
</evidence>
<dbReference type="GO" id="GO:0005506">
    <property type="term" value="F:iron ion binding"/>
    <property type="evidence" value="ECO:0007669"/>
    <property type="project" value="InterPro"/>
</dbReference>